<organism evidence="2 3">
    <name type="scientific">Caenorhabditis angaria</name>
    <dbReference type="NCBI Taxonomy" id="860376"/>
    <lineage>
        <taxon>Eukaryota</taxon>
        <taxon>Metazoa</taxon>
        <taxon>Ecdysozoa</taxon>
        <taxon>Nematoda</taxon>
        <taxon>Chromadorea</taxon>
        <taxon>Rhabditida</taxon>
        <taxon>Rhabditina</taxon>
        <taxon>Rhabditomorpha</taxon>
        <taxon>Rhabditoidea</taxon>
        <taxon>Rhabditidae</taxon>
        <taxon>Peloderinae</taxon>
        <taxon>Caenorhabditis</taxon>
    </lineage>
</organism>
<feature type="region of interest" description="Disordered" evidence="1">
    <location>
        <begin position="121"/>
        <end position="142"/>
    </location>
</feature>
<keyword evidence="3" id="KW-1185">Reference proteome</keyword>
<evidence type="ECO:0000313" key="2">
    <source>
        <dbReference type="EMBL" id="CAI5454144.1"/>
    </source>
</evidence>
<feature type="compositionally biased region" description="Polar residues" evidence="1">
    <location>
        <begin position="1"/>
        <end position="12"/>
    </location>
</feature>
<proteinExistence type="predicted"/>
<reference evidence="2" key="1">
    <citation type="submission" date="2022-11" db="EMBL/GenBank/DDBJ databases">
        <authorList>
            <person name="Kikuchi T."/>
        </authorList>
    </citation>
    <scope>NUCLEOTIDE SEQUENCE</scope>
    <source>
        <strain evidence="2">PS1010</strain>
    </source>
</reference>
<accession>A0A9P1IZZ7</accession>
<feature type="region of interest" description="Disordered" evidence="1">
    <location>
        <begin position="1"/>
        <end position="22"/>
    </location>
</feature>
<name>A0A9P1IZZ7_9PELO</name>
<dbReference type="AlphaFoldDB" id="A0A9P1IZZ7"/>
<dbReference type="Proteomes" id="UP001152747">
    <property type="component" value="Unassembled WGS sequence"/>
</dbReference>
<evidence type="ECO:0000313" key="3">
    <source>
        <dbReference type="Proteomes" id="UP001152747"/>
    </source>
</evidence>
<evidence type="ECO:0000256" key="1">
    <source>
        <dbReference type="SAM" id="MobiDB-lite"/>
    </source>
</evidence>
<protein>
    <submittedName>
        <fullName evidence="2">Uncharacterized protein</fullName>
    </submittedName>
</protein>
<comment type="caution">
    <text evidence="2">The sequence shown here is derived from an EMBL/GenBank/DDBJ whole genome shotgun (WGS) entry which is preliminary data.</text>
</comment>
<gene>
    <name evidence="2" type="ORF">CAMP_LOCUS16781</name>
</gene>
<sequence>METSSNSKNHQPSPFKEQYRRRNFQPICQPLLKTKSHRLPSYLPAQLAKTQLGKAKYSKEDEKEAKEYLEKRRAKKESSRIPSNLLKYCLDRKNSAKSMKEKTVVVEEADELEDLIDDIGNTFTESQSDKPKIEEETSTTAI</sequence>
<dbReference type="EMBL" id="CANHGI010000006">
    <property type="protein sequence ID" value="CAI5454144.1"/>
    <property type="molecule type" value="Genomic_DNA"/>
</dbReference>